<feature type="transmembrane region" description="Helical" evidence="1">
    <location>
        <begin position="108"/>
        <end position="131"/>
    </location>
</feature>
<evidence type="ECO:0000313" key="3">
    <source>
        <dbReference type="Proteomes" id="UP001464891"/>
    </source>
</evidence>
<keyword evidence="1" id="KW-0812">Transmembrane</keyword>
<reference evidence="2 3" key="1">
    <citation type="submission" date="2022-04" db="EMBL/GenBank/DDBJ databases">
        <title>Positive selection, recombination, and allopatry shape intraspecific diversity of widespread and dominant cyanobacteria.</title>
        <authorList>
            <person name="Wei J."/>
            <person name="Shu W."/>
            <person name="Hu C."/>
        </authorList>
    </citation>
    <scope>NUCLEOTIDE SEQUENCE [LARGE SCALE GENOMIC DNA]</scope>
    <source>
        <strain evidence="2 3">GB2-A4</strain>
    </source>
</reference>
<comment type="caution">
    <text evidence="2">The sequence shown here is derived from an EMBL/GenBank/DDBJ whole genome shotgun (WGS) entry which is preliminary data.</text>
</comment>
<proteinExistence type="predicted"/>
<feature type="transmembrane region" description="Helical" evidence="1">
    <location>
        <begin position="77"/>
        <end position="96"/>
    </location>
</feature>
<name>A0ABV0JH31_9CYAN</name>
<feature type="transmembrane region" description="Helical" evidence="1">
    <location>
        <begin position="40"/>
        <end position="65"/>
    </location>
</feature>
<feature type="transmembrane region" description="Helical" evidence="1">
    <location>
        <begin position="212"/>
        <end position="233"/>
    </location>
</feature>
<keyword evidence="3" id="KW-1185">Reference proteome</keyword>
<feature type="transmembrane region" description="Helical" evidence="1">
    <location>
        <begin position="172"/>
        <end position="192"/>
    </location>
</feature>
<dbReference type="RefSeq" id="WP_190441941.1">
    <property type="nucleotide sequence ID" value="NZ_JAMPKM010000069.1"/>
</dbReference>
<evidence type="ECO:0000256" key="1">
    <source>
        <dbReference type="SAM" id="Phobius"/>
    </source>
</evidence>
<keyword evidence="1" id="KW-1133">Transmembrane helix</keyword>
<accession>A0ABV0JH31</accession>
<feature type="transmembrane region" description="Helical" evidence="1">
    <location>
        <begin position="7"/>
        <end position="28"/>
    </location>
</feature>
<keyword evidence="1" id="KW-0472">Membrane</keyword>
<gene>
    <name evidence="2" type="ORF">NC998_29050</name>
</gene>
<evidence type="ECO:0008006" key="4">
    <source>
        <dbReference type="Google" id="ProtNLM"/>
    </source>
</evidence>
<protein>
    <recommendedName>
        <fullName evidence="4">DUF4203 domain-containing protein</fullName>
    </recommendedName>
</protein>
<dbReference type="Proteomes" id="UP001464891">
    <property type="component" value="Unassembled WGS sequence"/>
</dbReference>
<organism evidence="2 3">
    <name type="scientific">Trichocoleus desertorum GB2-A4</name>
    <dbReference type="NCBI Taxonomy" id="2933944"/>
    <lineage>
        <taxon>Bacteria</taxon>
        <taxon>Bacillati</taxon>
        <taxon>Cyanobacteriota</taxon>
        <taxon>Cyanophyceae</taxon>
        <taxon>Leptolyngbyales</taxon>
        <taxon>Trichocoleusaceae</taxon>
        <taxon>Trichocoleus</taxon>
    </lineage>
</organism>
<sequence>MTWQSTFLGLLAGLTFGGLYGLGVFFPIPGGAYFGVLLGAMYGLGLGLCNGLLLGLVTCVIFYPLTHVKYHRWMSRLMGAGFSGIGVCLSVLLTNINKGMIPISALLIGFHCVTVSVFATLIGDALGYNLAQWYEKQTTARTVVAGDEPPSHLVALNKIDQMLTATLPLAPMGWRLITSLSFIMSVFGYRQLYFSVCEGRTGDGCLSSPRLLTSAQAGFAIALPLFLVGIVLYSQYRVRLQIDGQRVAMIYELFGYPFRTRSWAREEIRQVRLIRPRFGNYLDVALQVRLGNQQITHGQLTLRESQWLAQELSNWLCIPQINLNLED</sequence>
<evidence type="ECO:0000313" key="2">
    <source>
        <dbReference type="EMBL" id="MEP0821097.1"/>
    </source>
</evidence>
<dbReference type="EMBL" id="JAMPKM010000069">
    <property type="protein sequence ID" value="MEP0821097.1"/>
    <property type="molecule type" value="Genomic_DNA"/>
</dbReference>